<feature type="compositionally biased region" description="Acidic residues" evidence="3">
    <location>
        <begin position="405"/>
        <end position="418"/>
    </location>
</feature>
<name>A0AAD3GZX9_9STRA</name>
<feature type="region of interest" description="Disordered" evidence="3">
    <location>
        <begin position="363"/>
        <end position="440"/>
    </location>
</feature>
<evidence type="ECO:0000313" key="6">
    <source>
        <dbReference type="Proteomes" id="UP001054902"/>
    </source>
</evidence>
<feature type="region of interest" description="Disordered" evidence="3">
    <location>
        <begin position="1"/>
        <end position="24"/>
    </location>
</feature>
<evidence type="ECO:0000259" key="4">
    <source>
        <dbReference type="PROSITE" id="PS51017"/>
    </source>
</evidence>
<evidence type="ECO:0000256" key="3">
    <source>
        <dbReference type="SAM" id="MobiDB-lite"/>
    </source>
</evidence>
<dbReference type="GO" id="GO:0005634">
    <property type="term" value="C:nucleus"/>
    <property type="evidence" value="ECO:0007669"/>
    <property type="project" value="UniProtKB-SubCell"/>
</dbReference>
<comment type="subcellular location">
    <subcellularLocation>
        <location evidence="1">Nucleus</location>
    </subcellularLocation>
</comment>
<dbReference type="PROSITE" id="PS51017">
    <property type="entry name" value="CCT"/>
    <property type="match status" value="1"/>
</dbReference>
<dbReference type="InterPro" id="IPR010402">
    <property type="entry name" value="CCT_domain"/>
</dbReference>
<dbReference type="EMBL" id="BLLK01000020">
    <property type="protein sequence ID" value="GFH44809.1"/>
    <property type="molecule type" value="Genomic_DNA"/>
</dbReference>
<protein>
    <recommendedName>
        <fullName evidence="4">CCT domain-containing protein</fullName>
    </recommendedName>
</protein>
<feature type="compositionally biased region" description="Basic and acidic residues" evidence="3">
    <location>
        <begin position="11"/>
        <end position="20"/>
    </location>
</feature>
<reference evidence="5 6" key="1">
    <citation type="journal article" date="2021" name="Sci. Rep.">
        <title>The genome of the diatom Chaetoceros tenuissimus carries an ancient integrated fragment of an extant virus.</title>
        <authorList>
            <person name="Hongo Y."/>
            <person name="Kimura K."/>
            <person name="Takaki Y."/>
            <person name="Yoshida Y."/>
            <person name="Baba S."/>
            <person name="Kobayashi G."/>
            <person name="Nagasaki K."/>
            <person name="Hano T."/>
            <person name="Tomaru Y."/>
        </authorList>
    </citation>
    <scope>NUCLEOTIDE SEQUENCE [LARGE SCALE GENOMIC DNA]</scope>
    <source>
        <strain evidence="5 6">NIES-3715</strain>
    </source>
</reference>
<proteinExistence type="predicted"/>
<keyword evidence="6" id="KW-1185">Reference proteome</keyword>
<evidence type="ECO:0000313" key="5">
    <source>
        <dbReference type="EMBL" id="GFH44809.1"/>
    </source>
</evidence>
<dbReference type="PANTHER" id="PTHR31319:SF77">
    <property type="entry name" value="ZINC FINGER PROTEIN CONSTANS-LIKE 4"/>
    <property type="match status" value="1"/>
</dbReference>
<evidence type="ECO:0000256" key="2">
    <source>
        <dbReference type="ARBA" id="ARBA00023242"/>
    </source>
</evidence>
<feature type="compositionally biased region" description="Polar residues" evidence="3">
    <location>
        <begin position="377"/>
        <end position="387"/>
    </location>
</feature>
<feature type="region of interest" description="Disordered" evidence="3">
    <location>
        <begin position="39"/>
        <end position="102"/>
    </location>
</feature>
<feature type="compositionally biased region" description="Acidic residues" evidence="3">
    <location>
        <begin position="221"/>
        <end position="237"/>
    </location>
</feature>
<dbReference type="PANTHER" id="PTHR31319">
    <property type="entry name" value="ZINC FINGER PROTEIN CONSTANS-LIKE 4"/>
    <property type="match status" value="1"/>
</dbReference>
<accession>A0AAD3GZX9</accession>
<gene>
    <name evidence="5" type="ORF">CTEN210_01283</name>
</gene>
<feature type="region of interest" description="Disordered" evidence="3">
    <location>
        <begin position="141"/>
        <end position="165"/>
    </location>
</feature>
<feature type="domain" description="CCT" evidence="4">
    <location>
        <begin position="324"/>
        <end position="366"/>
    </location>
</feature>
<feature type="region of interest" description="Disordered" evidence="3">
    <location>
        <begin position="221"/>
        <end position="254"/>
    </location>
</feature>
<dbReference type="Pfam" id="PF06203">
    <property type="entry name" value="CCT"/>
    <property type="match status" value="1"/>
</dbReference>
<sequence>MATASFVPILETHKQSDDQSHTSAVTTSDLVLLKQFASSSKSASVSPTLGSTDVSSASSPPASLSSSPEDGVTHGFSIGTSSYTTDNDTPSTANTATTSSNTSKTSALDALASLASSQFQESSSTSDLPWTFCNHTNYNLTNNDAQTMPPPPPRNTVRRMRSASNPEGMEKWDTYKFKSFLSRELQQVSKVCNDRSLSSRGKTDFSIYGSPSLRLSHHVIEEEDEQDLENESSEEIVEEKPKRSRKKKVVVEEEQDVSEEEEIVEADLEPEELLRRARAKLLDDLNNTEHGLEKGVMAYPHSLDKYKEVYNKNGRIGIYTPAERAAIIAKFNSKRTRRTWKKKIRYNCRKNLADRRKRVKGRFVKREDLPKEDEVSTVENQQESETASSLSPLRGSPLPPVQEDGNVDNDEDMPDVNDVEAGFKPTESQPFRRTRRHTIT</sequence>
<dbReference type="InterPro" id="IPR045281">
    <property type="entry name" value="CONSTANS-like"/>
</dbReference>
<evidence type="ECO:0000256" key="1">
    <source>
        <dbReference type="ARBA" id="ARBA00004123"/>
    </source>
</evidence>
<dbReference type="Proteomes" id="UP001054902">
    <property type="component" value="Unassembled WGS sequence"/>
</dbReference>
<feature type="compositionally biased region" description="Basic and acidic residues" evidence="3">
    <location>
        <begin position="364"/>
        <end position="374"/>
    </location>
</feature>
<comment type="caution">
    <text evidence="5">The sequence shown here is derived from an EMBL/GenBank/DDBJ whole genome shotgun (WGS) entry which is preliminary data.</text>
</comment>
<feature type="compositionally biased region" description="Low complexity" evidence="3">
    <location>
        <begin position="84"/>
        <end position="102"/>
    </location>
</feature>
<feature type="compositionally biased region" description="Low complexity" evidence="3">
    <location>
        <begin position="55"/>
        <end position="68"/>
    </location>
</feature>
<dbReference type="AlphaFoldDB" id="A0AAD3GZX9"/>
<organism evidence="5 6">
    <name type="scientific">Chaetoceros tenuissimus</name>
    <dbReference type="NCBI Taxonomy" id="426638"/>
    <lineage>
        <taxon>Eukaryota</taxon>
        <taxon>Sar</taxon>
        <taxon>Stramenopiles</taxon>
        <taxon>Ochrophyta</taxon>
        <taxon>Bacillariophyta</taxon>
        <taxon>Coscinodiscophyceae</taxon>
        <taxon>Chaetocerotophycidae</taxon>
        <taxon>Chaetocerotales</taxon>
        <taxon>Chaetocerotaceae</taxon>
        <taxon>Chaetoceros</taxon>
    </lineage>
</organism>
<keyword evidence="2" id="KW-0539">Nucleus</keyword>